<sequence>MDKNTLVTLLKFKRWIDAETLKAVKGISESAYAEKRHLMLRLMNHIHVVDMIFRANISGQQHGYTALNTPETPSVEELEVKMDDCTNWYIQRVSSMAPADLGETIKFSFVDGGEGEMTATDMLNHMLFHGTYHRGAVGWLISECGGVPPKDVLTVFLRDHHH</sequence>
<protein>
    <submittedName>
        <fullName evidence="4">Diguanylate cyclase</fullName>
    </submittedName>
</protein>
<evidence type="ECO:0000313" key="5">
    <source>
        <dbReference type="Proteomes" id="UP000281332"/>
    </source>
</evidence>
<dbReference type="InterPro" id="IPR034660">
    <property type="entry name" value="DinB/YfiT-like"/>
</dbReference>
<keyword evidence="2 3" id="KW-0479">Metal-binding</keyword>
<comment type="caution">
    <text evidence="4">The sequence shown here is derived from an EMBL/GenBank/DDBJ whole genome shotgun (WGS) entry which is preliminary data.</text>
</comment>
<comment type="similarity">
    <text evidence="1">Belongs to the DinB family.</text>
</comment>
<feature type="binding site" evidence="3">
    <location>
        <position position="133"/>
    </location>
    <ligand>
        <name>a divalent metal cation</name>
        <dbReference type="ChEBI" id="CHEBI:60240"/>
    </ligand>
</feature>
<gene>
    <name evidence="4" type="ORF">BBB56_20140</name>
</gene>
<proteinExistence type="inferred from homology"/>
<name>A0A3N4NR87_9GAMM</name>
<dbReference type="RefSeq" id="WP_123802683.1">
    <property type="nucleotide sequence ID" value="NZ_RMVG01000021.1"/>
</dbReference>
<dbReference type="OrthoDB" id="9807509at2"/>
<reference evidence="4 5" key="1">
    <citation type="submission" date="2018-11" db="EMBL/GenBank/DDBJ databases">
        <title>Whole genome sequencing of Pantoea sp. RIT388.</title>
        <authorList>
            <person name="Gan H.M."/>
            <person name="Hudson A.O."/>
        </authorList>
    </citation>
    <scope>NUCLEOTIDE SEQUENCE [LARGE SCALE GENOMIC DNA]</scope>
    <source>
        <strain evidence="4 5">RIT388</strain>
    </source>
</reference>
<dbReference type="EMBL" id="RMVG01000021">
    <property type="protein sequence ID" value="RPD94620.1"/>
    <property type="molecule type" value="Genomic_DNA"/>
</dbReference>
<keyword evidence="5" id="KW-1185">Reference proteome</keyword>
<dbReference type="PANTHER" id="PTHR37302:SF1">
    <property type="entry name" value="PROTEIN DINB"/>
    <property type="match status" value="1"/>
</dbReference>
<accession>A0A3N4NR87</accession>
<organism evidence="4 5">
    <name type="scientific">Candidatus Pantoea deserta</name>
    <dbReference type="NCBI Taxonomy" id="1869313"/>
    <lineage>
        <taxon>Bacteria</taxon>
        <taxon>Pseudomonadati</taxon>
        <taxon>Pseudomonadota</taxon>
        <taxon>Gammaproteobacteria</taxon>
        <taxon>Enterobacterales</taxon>
        <taxon>Erwiniaceae</taxon>
        <taxon>Pantoea</taxon>
    </lineage>
</organism>
<dbReference type="Proteomes" id="UP000281332">
    <property type="component" value="Unassembled WGS sequence"/>
</dbReference>
<dbReference type="Gene3D" id="1.20.120.450">
    <property type="entry name" value="dinb family like domain"/>
    <property type="match status" value="1"/>
</dbReference>
<dbReference type="PANTHER" id="PTHR37302">
    <property type="entry name" value="SLR1116 PROTEIN"/>
    <property type="match status" value="1"/>
</dbReference>
<evidence type="ECO:0000256" key="1">
    <source>
        <dbReference type="ARBA" id="ARBA00008635"/>
    </source>
</evidence>
<evidence type="ECO:0000256" key="3">
    <source>
        <dbReference type="PIRSR" id="PIRSR607837-1"/>
    </source>
</evidence>
<dbReference type="SUPFAM" id="SSF109854">
    <property type="entry name" value="DinB/YfiT-like putative metalloenzymes"/>
    <property type="match status" value="1"/>
</dbReference>
<evidence type="ECO:0000256" key="2">
    <source>
        <dbReference type="ARBA" id="ARBA00022723"/>
    </source>
</evidence>
<evidence type="ECO:0000313" key="4">
    <source>
        <dbReference type="EMBL" id="RPD94620.1"/>
    </source>
</evidence>
<dbReference type="AlphaFoldDB" id="A0A3N4NR87"/>
<dbReference type="Pfam" id="PF05163">
    <property type="entry name" value="DinB"/>
    <property type="match status" value="1"/>
</dbReference>
<dbReference type="GO" id="GO:0046872">
    <property type="term" value="F:metal ion binding"/>
    <property type="evidence" value="ECO:0007669"/>
    <property type="project" value="UniProtKB-KW"/>
</dbReference>
<dbReference type="InterPro" id="IPR007837">
    <property type="entry name" value="DinB"/>
</dbReference>
<feature type="binding site" evidence="3">
    <location>
        <position position="45"/>
    </location>
    <ligand>
        <name>a divalent metal cation</name>
        <dbReference type="ChEBI" id="CHEBI:60240"/>
    </ligand>
</feature>
<feature type="binding site" evidence="3">
    <location>
        <position position="129"/>
    </location>
    <ligand>
        <name>a divalent metal cation</name>
        <dbReference type="ChEBI" id="CHEBI:60240"/>
    </ligand>
</feature>